<dbReference type="InterPro" id="IPR004614">
    <property type="entry name" value="P_AcTrfase"/>
</dbReference>
<keyword evidence="9" id="KW-1185">Reference proteome</keyword>
<evidence type="ECO:0000259" key="7">
    <source>
        <dbReference type="Pfam" id="PF01515"/>
    </source>
</evidence>
<keyword evidence="5 8" id="KW-0012">Acyltransferase</keyword>
<name>A0A128EHW3_9BACT</name>
<dbReference type="Proteomes" id="UP000069632">
    <property type="component" value="Unassembled WGS sequence"/>
</dbReference>
<dbReference type="NCBIfam" id="TIGR00651">
    <property type="entry name" value="pta"/>
    <property type="match status" value="1"/>
</dbReference>
<dbReference type="InterPro" id="IPR050500">
    <property type="entry name" value="Phos_Acetyltrans/Butyryltrans"/>
</dbReference>
<comment type="pathway">
    <text evidence="1">Metabolic intermediate biosynthesis; acetyl-CoA biosynthesis; acetyl-CoA from acetate: step 2/2.</text>
</comment>
<evidence type="ECO:0000256" key="6">
    <source>
        <dbReference type="ARBA" id="ARBA00031108"/>
    </source>
</evidence>
<dbReference type="NCBIfam" id="NF007233">
    <property type="entry name" value="PRK09653.1"/>
    <property type="match status" value="1"/>
</dbReference>
<dbReference type="Gene3D" id="3.40.50.10950">
    <property type="match status" value="1"/>
</dbReference>
<sequence length="507" mass="55463">MITKSLYFLPMASDESAIKSLGFLKETLGKKYKKLAIFSPVAREFADFNSCFSRDELISHILNKRVDELKKVVIKRYQELLRDNDFVLVIGVKILYLDKFDFNCQLAKDLNSPLVADYSDDLESKFYTFKCAKSNVESFGFMVNNSFSFTNSNKTCSFDEIKVSPEIFTQELSSCKCNITTPLAFEAMLYEKARANLKTVVMPEGNDDRILKASDVILRSGAVNLIILGKSDEIDKKANELGLDLKKATIINPEDNEYLDEFANTFYELRKSKGVELFKAKEIVKDRNYFGTMLVYSGKADAMVSGADGTSADTVRPALQIVKTKPGVSCVSGAFFMCLDSEVVVFADCAITPNPTAEQLGGIAKSSIDTAKAFGISPRVAMLSYSTAGSGSGKDVDFMVEATKFAKELSGDLVDGPMQFDAAIDKVVAAKKMPNSNVAGNANVFIFPDLNCGNICYKAVQRTAGAVAMGPLLQGLKKPINDLSRGCLVEDVINTILVSAIQAGENQ</sequence>
<gene>
    <name evidence="8" type="primary">pta</name>
    <name evidence="8" type="ORF">ERS672216_01286</name>
</gene>
<dbReference type="Pfam" id="PF01515">
    <property type="entry name" value="PTA_PTB"/>
    <property type="match status" value="1"/>
</dbReference>
<accession>A0A128EHW3</accession>
<organism evidence="8 9">
    <name type="scientific">Campylobacter geochelonis</name>
    <dbReference type="NCBI Taxonomy" id="1780362"/>
    <lineage>
        <taxon>Bacteria</taxon>
        <taxon>Pseudomonadati</taxon>
        <taxon>Campylobacterota</taxon>
        <taxon>Epsilonproteobacteria</taxon>
        <taxon>Campylobacterales</taxon>
        <taxon>Campylobacteraceae</taxon>
        <taxon>Campylobacter</taxon>
    </lineage>
</organism>
<evidence type="ECO:0000256" key="5">
    <source>
        <dbReference type="ARBA" id="ARBA00023315"/>
    </source>
</evidence>
<evidence type="ECO:0000313" key="9">
    <source>
        <dbReference type="Proteomes" id="UP000069632"/>
    </source>
</evidence>
<evidence type="ECO:0000313" key="8">
    <source>
        <dbReference type="EMBL" id="CZE48191.1"/>
    </source>
</evidence>
<reference evidence="8 9" key="1">
    <citation type="submission" date="2016-02" db="EMBL/GenBank/DDBJ databases">
        <authorList>
            <consortium name="Pathogen Informatics"/>
        </authorList>
    </citation>
    <scope>NUCLEOTIDE SEQUENCE [LARGE SCALE GENOMIC DNA]</scope>
    <source>
        <strain evidence="8 9">RC20</strain>
    </source>
</reference>
<dbReference type="InterPro" id="IPR042112">
    <property type="entry name" value="P_AcTrfase_dom2"/>
</dbReference>
<dbReference type="NCBIfam" id="NF004167">
    <property type="entry name" value="PRK05632.1"/>
    <property type="match status" value="1"/>
</dbReference>
<evidence type="ECO:0000256" key="3">
    <source>
        <dbReference type="ARBA" id="ARBA00021528"/>
    </source>
</evidence>
<dbReference type="SUPFAM" id="SSF53659">
    <property type="entry name" value="Isocitrate/Isopropylmalate dehydrogenase-like"/>
    <property type="match status" value="1"/>
</dbReference>
<dbReference type="Gene3D" id="3.40.50.10750">
    <property type="entry name" value="Isocitrate/Isopropylmalate dehydrogenase-like"/>
    <property type="match status" value="1"/>
</dbReference>
<dbReference type="PANTHER" id="PTHR43356:SF3">
    <property type="entry name" value="PHOSPHATE ACETYLTRANSFERASE"/>
    <property type="match status" value="1"/>
</dbReference>
<dbReference type="EC" id="2.3.1.8" evidence="2"/>
<feature type="domain" description="Phosphate acetyl/butaryl transferase" evidence="7">
    <location>
        <begin position="186"/>
        <end position="499"/>
    </location>
</feature>
<evidence type="ECO:0000256" key="4">
    <source>
        <dbReference type="ARBA" id="ARBA00022679"/>
    </source>
</evidence>
<dbReference type="GO" id="GO:0008959">
    <property type="term" value="F:phosphate acetyltransferase activity"/>
    <property type="evidence" value="ECO:0007669"/>
    <property type="project" value="UniProtKB-EC"/>
</dbReference>
<evidence type="ECO:0000256" key="2">
    <source>
        <dbReference type="ARBA" id="ARBA00012707"/>
    </source>
</evidence>
<evidence type="ECO:0000256" key="1">
    <source>
        <dbReference type="ARBA" id="ARBA00004989"/>
    </source>
</evidence>
<protein>
    <recommendedName>
        <fullName evidence="3">Phosphate acetyltransferase</fullName>
        <ecNumber evidence="2">2.3.1.8</ecNumber>
    </recommendedName>
    <alternativeName>
        <fullName evidence="6">Phosphotransacetylase</fullName>
    </alternativeName>
</protein>
<dbReference type="InterPro" id="IPR002505">
    <property type="entry name" value="PTA_PTB"/>
</dbReference>
<dbReference type="AlphaFoldDB" id="A0A128EHW3"/>
<dbReference type="RefSeq" id="WP_422851325.1">
    <property type="nucleotide sequence ID" value="NZ_CP053844.1"/>
</dbReference>
<dbReference type="PANTHER" id="PTHR43356">
    <property type="entry name" value="PHOSPHATE ACETYLTRANSFERASE"/>
    <property type="match status" value="1"/>
</dbReference>
<dbReference type="EMBL" id="FIZP01000006">
    <property type="protein sequence ID" value="CZE48191.1"/>
    <property type="molecule type" value="Genomic_DNA"/>
</dbReference>
<proteinExistence type="predicted"/>
<dbReference type="InterPro" id="IPR042113">
    <property type="entry name" value="P_AcTrfase_dom1"/>
</dbReference>
<keyword evidence="4 8" id="KW-0808">Transferase</keyword>